<gene>
    <name evidence="4" type="ORF">FTJAE_2047</name>
</gene>
<feature type="signal peptide" evidence="3">
    <location>
        <begin position="1"/>
        <end position="18"/>
    </location>
</feature>
<evidence type="ECO:0000256" key="3">
    <source>
        <dbReference type="SAM" id="SignalP"/>
    </source>
</evidence>
<feature type="compositionally biased region" description="Low complexity" evidence="2">
    <location>
        <begin position="208"/>
        <end position="220"/>
    </location>
</feature>
<evidence type="ECO:0000256" key="1">
    <source>
        <dbReference type="SAM" id="Coils"/>
    </source>
</evidence>
<dbReference type="Proteomes" id="UP000530670">
    <property type="component" value="Unassembled WGS sequence"/>
</dbReference>
<proteinExistence type="predicted"/>
<dbReference type="RefSeq" id="XP_037210861.1">
    <property type="nucleotide sequence ID" value="XM_037348200.1"/>
</dbReference>
<dbReference type="GeneID" id="59300470"/>
<dbReference type="OrthoDB" id="5305647at2759"/>
<keyword evidence="1" id="KW-0175">Coiled coil</keyword>
<feature type="coiled-coil region" evidence="1">
    <location>
        <begin position="256"/>
        <end position="283"/>
    </location>
</feature>
<evidence type="ECO:0000313" key="5">
    <source>
        <dbReference type="Proteomes" id="UP000530670"/>
    </source>
</evidence>
<feature type="chain" id="PRO_5034856506" description="Transcription factor" evidence="3">
    <location>
        <begin position="19"/>
        <end position="294"/>
    </location>
</feature>
<keyword evidence="5" id="KW-1185">Reference proteome</keyword>
<feature type="region of interest" description="Disordered" evidence="2">
    <location>
        <begin position="199"/>
        <end position="252"/>
    </location>
</feature>
<accession>A0A8H5S5U3</accession>
<evidence type="ECO:0000313" key="4">
    <source>
        <dbReference type="EMBL" id="KAF5646509.1"/>
    </source>
</evidence>
<dbReference type="AlphaFoldDB" id="A0A8H5S5U3"/>
<evidence type="ECO:0000256" key="2">
    <source>
        <dbReference type="SAM" id="MobiDB-lite"/>
    </source>
</evidence>
<keyword evidence="3" id="KW-0732">Signal</keyword>
<feature type="region of interest" description="Disordered" evidence="2">
    <location>
        <begin position="142"/>
        <end position="163"/>
    </location>
</feature>
<sequence length="294" mass="32011">MPWTILPALLIRWGVCWMFTIDSSQHGWGCAGDSMISPVPAAHDLYADFYSIGIEEGLQGSVVDDFDNRGYLSQDTLEELWPGDVQLMNDLIHALTFAQNTPQDPNFLIPDMTSRGDLELAAQDTAETLPAAAIKDPTHTACINTDNSVETDGTGSADSSGYRQRTINSDECIKLGGVIAMSQYWLQEVQWEAFQAEGTSKKTPGELPASASASTPASASIQQRQDVGPDEGISANGVKKRPRAEDDEVSNDDFLLAEMVKKYKKMEKEIKEKQEGLEALGKTIQMLKGSSGNS</sequence>
<comment type="caution">
    <text evidence="4">The sequence shown here is derived from an EMBL/GenBank/DDBJ whole genome shotgun (WGS) entry which is preliminary data.</text>
</comment>
<reference evidence="4 5" key="1">
    <citation type="submission" date="2020-05" db="EMBL/GenBank/DDBJ databases">
        <title>Identification and distribution of gene clusters putatively required for synthesis of sphingolipid metabolism inhibitors in phylogenetically diverse species of the filamentous fungus Fusarium.</title>
        <authorList>
            <person name="Kim H.-S."/>
            <person name="Busman M."/>
            <person name="Brown D.W."/>
            <person name="Divon H."/>
            <person name="Uhlig S."/>
            <person name="Proctor R.H."/>
        </authorList>
    </citation>
    <scope>NUCLEOTIDE SEQUENCE [LARGE SCALE GENOMIC DNA]</scope>
    <source>
        <strain evidence="4 5">NRRL 66243</strain>
    </source>
</reference>
<dbReference type="EMBL" id="JAAQRI010000036">
    <property type="protein sequence ID" value="KAF5646509.1"/>
    <property type="molecule type" value="Genomic_DNA"/>
</dbReference>
<name>A0A8H5S5U3_9HYPO</name>
<evidence type="ECO:0008006" key="6">
    <source>
        <dbReference type="Google" id="ProtNLM"/>
    </source>
</evidence>
<organism evidence="4 5">
    <name type="scientific">Fusarium tjaetaba</name>
    <dbReference type="NCBI Taxonomy" id="1567544"/>
    <lineage>
        <taxon>Eukaryota</taxon>
        <taxon>Fungi</taxon>
        <taxon>Dikarya</taxon>
        <taxon>Ascomycota</taxon>
        <taxon>Pezizomycotina</taxon>
        <taxon>Sordariomycetes</taxon>
        <taxon>Hypocreomycetidae</taxon>
        <taxon>Hypocreales</taxon>
        <taxon>Nectriaceae</taxon>
        <taxon>Fusarium</taxon>
        <taxon>Fusarium fujikuroi species complex</taxon>
    </lineage>
</organism>
<protein>
    <recommendedName>
        <fullName evidence="6">Transcription factor</fullName>
    </recommendedName>
</protein>